<gene>
    <name evidence="1" type="ORF">AG0111_0g12973</name>
</gene>
<accession>A0ACB6F2V1</accession>
<evidence type="ECO:0000313" key="1">
    <source>
        <dbReference type="EMBL" id="KAB2098756.1"/>
    </source>
</evidence>
<dbReference type="EMBL" id="PDWZ02000022">
    <property type="protein sequence ID" value="KAB2098756.1"/>
    <property type="molecule type" value="Genomic_DNA"/>
</dbReference>
<comment type="caution">
    <text evidence="1">The sequence shown here is derived from an EMBL/GenBank/DDBJ whole genome shotgun (WGS) entry which is preliminary data.</text>
</comment>
<keyword evidence="2" id="KW-1185">Reference proteome</keyword>
<evidence type="ECO:0000313" key="2">
    <source>
        <dbReference type="Proteomes" id="UP000293547"/>
    </source>
</evidence>
<protein>
    <submittedName>
        <fullName evidence="1">Uncharacterized protein</fullName>
    </submittedName>
</protein>
<name>A0ACB6F2V1_9PLEO</name>
<reference evidence="1 2" key="1">
    <citation type="journal article" date="2019" name="bioRxiv">
        <title>Genomics, evolutionary history and diagnostics of the Alternaria alternata species group including apple and Asian pear pathotypes.</title>
        <authorList>
            <person name="Armitage A.D."/>
            <person name="Cockerton H.M."/>
            <person name="Sreenivasaprasad S."/>
            <person name="Woodhall J.W."/>
            <person name="Lane C.R."/>
            <person name="Harrison R.J."/>
            <person name="Clarkson J.P."/>
        </authorList>
    </citation>
    <scope>NUCLEOTIDE SEQUENCE [LARGE SCALE GENOMIC DNA]</scope>
    <source>
        <strain evidence="1 2">FERA 650</strain>
    </source>
</reference>
<dbReference type="Proteomes" id="UP000293547">
    <property type="component" value="Unassembled WGS sequence"/>
</dbReference>
<sequence length="108" mass="12315">MVTTTRLFSQQREHERTDSNETAEKPTHEKAKDIVQTIISAAEWAIAAMSYAQQEQERQANKARKPALLTRLEIGLFDLRDVRTTRASKKQTGRARNTKCHAYETPTG</sequence>
<organism evidence="1 2">
    <name type="scientific">Alternaria gaisen</name>
    <dbReference type="NCBI Taxonomy" id="167740"/>
    <lineage>
        <taxon>Eukaryota</taxon>
        <taxon>Fungi</taxon>
        <taxon>Dikarya</taxon>
        <taxon>Ascomycota</taxon>
        <taxon>Pezizomycotina</taxon>
        <taxon>Dothideomycetes</taxon>
        <taxon>Pleosporomycetidae</taxon>
        <taxon>Pleosporales</taxon>
        <taxon>Pleosporineae</taxon>
        <taxon>Pleosporaceae</taxon>
        <taxon>Alternaria</taxon>
        <taxon>Alternaria sect. Alternaria</taxon>
    </lineage>
</organism>
<proteinExistence type="predicted"/>